<sequence length="576" mass="67235">MSEEKTQLTQEEILEKKKRRIQQRFNVTYEILETERNYVGGLRILKTLFIEPLEGFIKKNKPIITKNDIKIIFSDISVILSFHEILLSDFEKIVNEEKMQQIPNTSVAHVFQKNLKWMNFHGSYANQYPKSLLQIKRCRKQKKFRNFIQEQESNKNCKRLGIEDFLVSPLQRIPRYKLLLERLLKYTDENTDEFPNLKEVFDQICETATRINEKKRDAENSFRVFEISESLINDRGEDINIFQWYRRIVHEGPLTRMINKGKKKQLFMVFLFNDFLLLTKIRKSLTLGRAKYRVKRMHPLSEVSQVSNVSEQPTLFKLQTHTHKYTFEAKDKNEKKKWIESIKKSQKDLKTTSDSRLQPHLQKQSKNLIQQIGRMYSDPNLRNDENLDEKINNTKGQDSQTTKTVNEKSKTNKNGNEKQNKKKNEAKTNLKGKGENKPRVRKFARLRMAQNSSFSGGSLGYNFNFQPKINQTSTSMSGSKTLKPTSSSNSSETKPKTKSKSKNKSISDIKTKPKSKSKSKSKNKSISDLKSKSTSKSKSNSKGKKKVINKKRRIKVNKTLPSALNLDKTKKKNSKK</sequence>
<dbReference type="Pfam" id="PF00621">
    <property type="entry name" value="RhoGEF"/>
    <property type="match status" value="1"/>
</dbReference>
<proteinExistence type="predicted"/>
<evidence type="ECO:0000313" key="5">
    <source>
        <dbReference type="Proteomes" id="UP001146793"/>
    </source>
</evidence>
<dbReference type="GO" id="GO:0005085">
    <property type="term" value="F:guanyl-nucleotide exchange factor activity"/>
    <property type="evidence" value="ECO:0007669"/>
    <property type="project" value="InterPro"/>
</dbReference>
<dbReference type="Gene3D" id="2.30.29.30">
    <property type="entry name" value="Pleckstrin-homology domain (PH domain)/Phosphotyrosine-binding domain (PTB)"/>
    <property type="match status" value="1"/>
</dbReference>
<dbReference type="Gene3D" id="1.20.900.10">
    <property type="entry name" value="Dbl homology (DH) domain"/>
    <property type="match status" value="1"/>
</dbReference>
<dbReference type="InterPro" id="IPR055251">
    <property type="entry name" value="SOS1_NGEF_PH"/>
</dbReference>
<gene>
    <name evidence="4" type="ORF">M0812_26777</name>
</gene>
<dbReference type="GO" id="GO:0005737">
    <property type="term" value="C:cytoplasm"/>
    <property type="evidence" value="ECO:0007669"/>
    <property type="project" value="TreeGrafter"/>
</dbReference>
<organism evidence="4 5">
    <name type="scientific">Anaeramoeba flamelloides</name>
    <dbReference type="NCBI Taxonomy" id="1746091"/>
    <lineage>
        <taxon>Eukaryota</taxon>
        <taxon>Metamonada</taxon>
        <taxon>Anaeramoebidae</taxon>
        <taxon>Anaeramoeba</taxon>
    </lineage>
</organism>
<reference evidence="4" key="1">
    <citation type="submission" date="2022-08" db="EMBL/GenBank/DDBJ databases">
        <title>Novel sulphate-reducing endosymbionts in the free-living metamonad Anaeramoeba.</title>
        <authorList>
            <person name="Jerlstrom-Hultqvist J."/>
            <person name="Cepicka I."/>
            <person name="Gallot-Lavallee L."/>
            <person name="Salas-Leiva D."/>
            <person name="Curtis B.A."/>
            <person name="Zahonova K."/>
            <person name="Pipaliya S."/>
            <person name="Dacks J."/>
            <person name="Roger A.J."/>
        </authorList>
    </citation>
    <scope>NUCLEOTIDE SEQUENCE</scope>
    <source>
        <strain evidence="4">Busselton2</strain>
    </source>
</reference>
<feature type="domain" description="PH" evidence="2">
    <location>
        <begin position="247"/>
        <end position="347"/>
    </location>
</feature>
<dbReference type="SMART" id="SM00233">
    <property type="entry name" value="PH"/>
    <property type="match status" value="1"/>
</dbReference>
<dbReference type="InterPro" id="IPR035899">
    <property type="entry name" value="DBL_dom_sf"/>
</dbReference>
<feature type="region of interest" description="Disordered" evidence="1">
    <location>
        <begin position="389"/>
        <end position="440"/>
    </location>
</feature>
<dbReference type="SMART" id="SM00325">
    <property type="entry name" value="RhoGEF"/>
    <property type="match status" value="1"/>
</dbReference>
<name>A0AAV7YBL9_9EUKA</name>
<dbReference type="InterPro" id="IPR000219">
    <property type="entry name" value="DH_dom"/>
</dbReference>
<evidence type="ECO:0000259" key="3">
    <source>
        <dbReference type="PROSITE" id="PS50010"/>
    </source>
</evidence>
<dbReference type="EMBL" id="JANTQA010000063">
    <property type="protein sequence ID" value="KAJ3427197.1"/>
    <property type="molecule type" value="Genomic_DNA"/>
</dbReference>
<dbReference type="SUPFAM" id="SSF48065">
    <property type="entry name" value="DBL homology domain (DH-domain)"/>
    <property type="match status" value="1"/>
</dbReference>
<dbReference type="AlphaFoldDB" id="A0AAV7YBL9"/>
<feature type="compositionally biased region" description="Polar residues" evidence="1">
    <location>
        <begin position="393"/>
        <end position="404"/>
    </location>
</feature>
<dbReference type="PANTHER" id="PTHR12673:SF159">
    <property type="entry name" value="LD03170P"/>
    <property type="match status" value="1"/>
</dbReference>
<comment type="caution">
    <text evidence="4">The sequence shown here is derived from an EMBL/GenBank/DDBJ whole genome shotgun (WGS) entry which is preliminary data.</text>
</comment>
<dbReference type="PROSITE" id="PS50003">
    <property type="entry name" value="PH_DOMAIN"/>
    <property type="match status" value="1"/>
</dbReference>
<dbReference type="InterPro" id="IPR001849">
    <property type="entry name" value="PH_domain"/>
</dbReference>
<feature type="compositionally biased region" description="Basic residues" evidence="1">
    <location>
        <begin position="512"/>
        <end position="523"/>
    </location>
</feature>
<dbReference type="Pfam" id="PF22697">
    <property type="entry name" value="SOS1_NGEF_PH"/>
    <property type="match status" value="1"/>
</dbReference>
<dbReference type="PANTHER" id="PTHR12673">
    <property type="entry name" value="FACIOGENITAL DYSPLASIA PROTEIN"/>
    <property type="match status" value="1"/>
</dbReference>
<feature type="compositionally biased region" description="Basic and acidic residues" evidence="1">
    <location>
        <begin position="405"/>
        <end position="438"/>
    </location>
</feature>
<evidence type="ECO:0000313" key="4">
    <source>
        <dbReference type="EMBL" id="KAJ3427197.1"/>
    </source>
</evidence>
<protein>
    <submittedName>
        <fullName evidence="4">Faciogenital dysplasia protein</fullName>
    </submittedName>
</protein>
<dbReference type="CDD" id="cd00160">
    <property type="entry name" value="RhoGEF"/>
    <property type="match status" value="1"/>
</dbReference>
<dbReference type="PROSITE" id="PS50010">
    <property type="entry name" value="DH_2"/>
    <property type="match status" value="1"/>
</dbReference>
<feature type="domain" description="DH" evidence="3">
    <location>
        <begin position="23"/>
        <end position="214"/>
    </location>
</feature>
<dbReference type="InterPro" id="IPR011993">
    <property type="entry name" value="PH-like_dom_sf"/>
</dbReference>
<feature type="compositionally biased region" description="Low complexity" evidence="1">
    <location>
        <begin position="479"/>
        <end position="492"/>
    </location>
</feature>
<dbReference type="InterPro" id="IPR051092">
    <property type="entry name" value="FYVE_RhoGEF_PH"/>
</dbReference>
<evidence type="ECO:0000259" key="2">
    <source>
        <dbReference type="PROSITE" id="PS50003"/>
    </source>
</evidence>
<evidence type="ECO:0000256" key="1">
    <source>
        <dbReference type="SAM" id="MobiDB-lite"/>
    </source>
</evidence>
<feature type="region of interest" description="Disordered" evidence="1">
    <location>
        <begin position="472"/>
        <end position="576"/>
    </location>
</feature>
<dbReference type="Proteomes" id="UP001146793">
    <property type="component" value="Unassembled WGS sequence"/>
</dbReference>
<dbReference type="SUPFAM" id="SSF50729">
    <property type="entry name" value="PH domain-like"/>
    <property type="match status" value="1"/>
</dbReference>
<accession>A0AAV7YBL9</accession>
<feature type="compositionally biased region" description="Basic residues" evidence="1">
    <location>
        <begin position="533"/>
        <end position="556"/>
    </location>
</feature>